<sequence>MSTVNISLPKEQVSIIDKFVVSFGFANRSEFFRSLIRLVTRDPKLVKSAATFPWVSPPKSSVKEIMADFKKVGKYSPEFLKDLEEGLRDSQYFKK</sequence>
<evidence type="ECO:0008006" key="3">
    <source>
        <dbReference type="Google" id="ProtNLM"/>
    </source>
</evidence>
<dbReference type="EMBL" id="LBPN01000006">
    <property type="protein sequence ID" value="KKP59499.1"/>
    <property type="molecule type" value="Genomic_DNA"/>
</dbReference>
<dbReference type="Gene3D" id="1.10.1220.10">
    <property type="entry name" value="Met repressor-like"/>
    <property type="match status" value="1"/>
</dbReference>
<proteinExistence type="predicted"/>
<organism evidence="1 2">
    <name type="scientific">Candidatus Gottesmanbacteria bacterium GW2011_GWA1_34_13</name>
    <dbReference type="NCBI Taxonomy" id="1618434"/>
    <lineage>
        <taxon>Bacteria</taxon>
        <taxon>Candidatus Gottesmaniibacteriota</taxon>
    </lineage>
</organism>
<dbReference type="InterPro" id="IPR013321">
    <property type="entry name" value="Arc_rbn_hlx_hlx"/>
</dbReference>
<dbReference type="InterPro" id="IPR010985">
    <property type="entry name" value="Ribbon_hlx_hlx"/>
</dbReference>
<protein>
    <recommendedName>
        <fullName evidence="3">Ribbon-helix-helix protein CopG domain-containing protein</fullName>
    </recommendedName>
</protein>
<dbReference type="CDD" id="cd22231">
    <property type="entry name" value="RHH_NikR_HicB-like"/>
    <property type="match status" value="1"/>
</dbReference>
<reference evidence="1 2" key="1">
    <citation type="journal article" date="2015" name="Nature">
        <title>rRNA introns, odd ribosomes, and small enigmatic genomes across a large radiation of phyla.</title>
        <authorList>
            <person name="Brown C.T."/>
            <person name="Hug L.A."/>
            <person name="Thomas B.C."/>
            <person name="Sharon I."/>
            <person name="Castelle C.J."/>
            <person name="Singh A."/>
            <person name="Wilkins M.J."/>
            <person name="Williams K.H."/>
            <person name="Banfield J.F."/>
        </authorList>
    </citation>
    <scope>NUCLEOTIDE SEQUENCE [LARGE SCALE GENOMIC DNA]</scope>
</reference>
<evidence type="ECO:0000313" key="1">
    <source>
        <dbReference type="EMBL" id="KKP59499.1"/>
    </source>
</evidence>
<comment type="caution">
    <text evidence="1">The sequence shown here is derived from an EMBL/GenBank/DDBJ whole genome shotgun (WGS) entry which is preliminary data.</text>
</comment>
<dbReference type="STRING" id="1618434.UR52_C0006G0014"/>
<gene>
    <name evidence="1" type="ORF">UR52_C0006G0014</name>
</gene>
<name>A0A0G0ARH7_9BACT</name>
<dbReference type="GO" id="GO:0006355">
    <property type="term" value="P:regulation of DNA-templated transcription"/>
    <property type="evidence" value="ECO:0007669"/>
    <property type="project" value="InterPro"/>
</dbReference>
<dbReference type="Proteomes" id="UP000034176">
    <property type="component" value="Unassembled WGS sequence"/>
</dbReference>
<dbReference type="AlphaFoldDB" id="A0A0G0ARH7"/>
<evidence type="ECO:0000313" key="2">
    <source>
        <dbReference type="Proteomes" id="UP000034176"/>
    </source>
</evidence>
<dbReference type="SUPFAM" id="SSF47598">
    <property type="entry name" value="Ribbon-helix-helix"/>
    <property type="match status" value="1"/>
</dbReference>
<accession>A0A0G0ARH7</accession>